<evidence type="ECO:0000256" key="3">
    <source>
        <dbReference type="ARBA" id="ARBA00022729"/>
    </source>
</evidence>
<sequence>MLHWRQLLLVVGALILAARGLNPAHGEPLPNPLVISEVYNRSHARVAMKYDPILRAAEEVQRSSSLMKRCDLHWRHATVDHFSWAMPPRNMTTFTQRFFVCNEHWTTYGNGERGPIFFYAGNEADVTLYLNQTGLMWENALDFGAALIFAEHRYYGESLPFGPRSKEHPQFLTAEQAMADYAELILEFKREHGCQNSSVVAFGGSYGGMLAAWMRMKYPQAVDGAIASSAPILAFDGLEPPYDAGSYAKAVTYDATSKAGAAPGCSEAVRQSWDALARQGASSKDRSRLRNELNLCPDIPFQSKEDVTALALWLQSALDYIAMGNFPYASSYITNGNGVLPPFPMRVGCELMMGSGSDDIGLIQGIVKFANIFYNSTQKATCLNFRQGVNPDTDEAASLWGYQWCTEMFMPSSRGGVTDMFWPQPWNETSAVEGCQKEWGVTPRPRWAVTEWGGRKISTATNIVFANGEYDPWSGGGVLESPNPSIVSLFIPRAAHHLDLMFSHHLDTAEVKEARAIQISHIAKWIGRRPKASEGMRLQSIARSVPQKN</sequence>
<keyword evidence="3 6" id="KW-0732">Signal</keyword>
<reference evidence="7" key="1">
    <citation type="submission" date="2021-01" db="EMBL/GenBank/DDBJ databases">
        <authorList>
            <person name="Corre E."/>
            <person name="Pelletier E."/>
            <person name="Niang G."/>
            <person name="Scheremetjew M."/>
            <person name="Finn R."/>
            <person name="Kale V."/>
            <person name="Holt S."/>
            <person name="Cochrane G."/>
            <person name="Meng A."/>
            <person name="Brown T."/>
            <person name="Cohen L."/>
        </authorList>
    </citation>
    <scope>NUCLEOTIDE SEQUENCE</scope>
    <source>
        <strain evidence="7">PLY429</strain>
    </source>
</reference>
<keyword evidence="5" id="KW-0325">Glycoprotein</keyword>
<evidence type="ECO:0000256" key="2">
    <source>
        <dbReference type="ARBA" id="ARBA00022670"/>
    </source>
</evidence>
<dbReference type="Gene3D" id="3.40.50.1820">
    <property type="entry name" value="alpha/beta hydrolase"/>
    <property type="match status" value="1"/>
</dbReference>
<protein>
    <recommendedName>
        <fullName evidence="9">Lysosomal Pro-X carboxypeptidase</fullName>
    </recommendedName>
</protein>
<evidence type="ECO:0000256" key="1">
    <source>
        <dbReference type="ARBA" id="ARBA00011079"/>
    </source>
</evidence>
<feature type="signal peptide" evidence="6">
    <location>
        <begin position="1"/>
        <end position="20"/>
    </location>
</feature>
<comment type="similarity">
    <text evidence="1">Belongs to the peptidase S28 family.</text>
</comment>
<dbReference type="InterPro" id="IPR008758">
    <property type="entry name" value="Peptidase_S28"/>
</dbReference>
<dbReference type="InterPro" id="IPR029058">
    <property type="entry name" value="AB_hydrolase_fold"/>
</dbReference>
<dbReference type="GO" id="GO:0070008">
    <property type="term" value="F:serine-type exopeptidase activity"/>
    <property type="evidence" value="ECO:0007669"/>
    <property type="project" value="InterPro"/>
</dbReference>
<dbReference type="PANTHER" id="PTHR11010:SF38">
    <property type="entry name" value="LYSOSOMAL PRO-X CARBOXYPEPTIDASE"/>
    <property type="match status" value="1"/>
</dbReference>
<feature type="chain" id="PRO_5036393792" description="Lysosomal Pro-X carboxypeptidase" evidence="6">
    <location>
        <begin position="21"/>
        <end position="549"/>
    </location>
</feature>
<dbReference type="SUPFAM" id="SSF53474">
    <property type="entry name" value="alpha/beta-Hydrolases"/>
    <property type="match status" value="1"/>
</dbReference>
<organism evidence="7">
    <name type="scientific">Tetraselmis chuii</name>
    <dbReference type="NCBI Taxonomy" id="63592"/>
    <lineage>
        <taxon>Eukaryota</taxon>
        <taxon>Viridiplantae</taxon>
        <taxon>Chlorophyta</taxon>
        <taxon>core chlorophytes</taxon>
        <taxon>Chlorodendrophyceae</taxon>
        <taxon>Chlorodendrales</taxon>
        <taxon>Chlorodendraceae</taxon>
        <taxon>Tetraselmis</taxon>
    </lineage>
</organism>
<keyword evidence="2" id="KW-0645">Protease</keyword>
<proteinExistence type="inferred from homology"/>
<name>A0A6U1GBW2_9CHLO</name>
<gene>
    <name evidence="7" type="ORF">TCHU04912_LOCUS6824</name>
    <name evidence="8" type="ORF">TCHU04912_LOCUS6825</name>
</gene>
<evidence type="ECO:0000313" key="7">
    <source>
        <dbReference type="EMBL" id="CAD9204589.1"/>
    </source>
</evidence>
<dbReference type="EMBL" id="HBGG01013296">
    <property type="protein sequence ID" value="CAD9204589.1"/>
    <property type="molecule type" value="Transcribed_RNA"/>
</dbReference>
<accession>A0A6U1GBW2</accession>
<evidence type="ECO:0000313" key="8">
    <source>
        <dbReference type="EMBL" id="CAD9204590.1"/>
    </source>
</evidence>
<evidence type="ECO:0000256" key="6">
    <source>
        <dbReference type="SAM" id="SignalP"/>
    </source>
</evidence>
<dbReference type="PANTHER" id="PTHR11010">
    <property type="entry name" value="PROTEASE S28 PRO-X CARBOXYPEPTIDASE-RELATED"/>
    <property type="match status" value="1"/>
</dbReference>
<dbReference type="EMBL" id="HBGG01013297">
    <property type="protein sequence ID" value="CAD9204590.1"/>
    <property type="molecule type" value="Transcribed_RNA"/>
</dbReference>
<evidence type="ECO:0000256" key="5">
    <source>
        <dbReference type="ARBA" id="ARBA00023180"/>
    </source>
</evidence>
<evidence type="ECO:0000256" key="4">
    <source>
        <dbReference type="ARBA" id="ARBA00022801"/>
    </source>
</evidence>
<keyword evidence="4" id="KW-0378">Hydrolase</keyword>
<dbReference type="InterPro" id="IPR042269">
    <property type="entry name" value="Ser_carbopepase_S28_SKS"/>
</dbReference>
<dbReference type="Gene3D" id="1.20.120.980">
    <property type="entry name" value="Serine carboxypeptidase S28, SKS domain"/>
    <property type="match status" value="1"/>
</dbReference>
<dbReference type="AlphaFoldDB" id="A0A6U1GBW2"/>
<evidence type="ECO:0008006" key="9">
    <source>
        <dbReference type="Google" id="ProtNLM"/>
    </source>
</evidence>
<dbReference type="GO" id="GO:0008239">
    <property type="term" value="F:dipeptidyl-peptidase activity"/>
    <property type="evidence" value="ECO:0007669"/>
    <property type="project" value="TreeGrafter"/>
</dbReference>
<dbReference type="GO" id="GO:0006508">
    <property type="term" value="P:proteolysis"/>
    <property type="evidence" value="ECO:0007669"/>
    <property type="project" value="UniProtKB-KW"/>
</dbReference>
<dbReference type="Pfam" id="PF05577">
    <property type="entry name" value="Peptidase_S28"/>
    <property type="match status" value="1"/>
</dbReference>